<evidence type="ECO:0000256" key="2">
    <source>
        <dbReference type="SAM" id="SignalP"/>
    </source>
</evidence>
<name>A0A939IX48_9CORY</name>
<feature type="region of interest" description="Disordered" evidence="1">
    <location>
        <begin position="794"/>
        <end position="819"/>
    </location>
</feature>
<dbReference type="InterPro" id="IPR013783">
    <property type="entry name" value="Ig-like_fold"/>
</dbReference>
<evidence type="ECO:0000256" key="1">
    <source>
        <dbReference type="SAM" id="MobiDB-lite"/>
    </source>
</evidence>
<accession>A0A939IX48</accession>
<feature type="signal peptide" evidence="2">
    <location>
        <begin position="1"/>
        <end position="28"/>
    </location>
</feature>
<gene>
    <name evidence="3" type="ORF">JZY06_05655</name>
</gene>
<keyword evidence="4" id="KW-1185">Reference proteome</keyword>
<dbReference type="Gene3D" id="2.60.40.10">
    <property type="entry name" value="Immunoglobulins"/>
    <property type="match status" value="1"/>
</dbReference>
<comment type="caution">
    <text evidence="3">The sequence shown here is derived from an EMBL/GenBank/DDBJ whole genome shotgun (WGS) entry which is preliminary data.</text>
</comment>
<evidence type="ECO:0000313" key="4">
    <source>
        <dbReference type="Proteomes" id="UP000664332"/>
    </source>
</evidence>
<evidence type="ECO:0000313" key="3">
    <source>
        <dbReference type="EMBL" id="MBN9644105.1"/>
    </source>
</evidence>
<feature type="chain" id="PRO_5037948194" description="Ig-like domain repeat protein" evidence="2">
    <location>
        <begin position="29"/>
        <end position="819"/>
    </location>
</feature>
<protein>
    <recommendedName>
        <fullName evidence="5">Ig-like domain repeat protein</fullName>
    </recommendedName>
</protein>
<keyword evidence="2" id="KW-0732">Signal</keyword>
<dbReference type="GO" id="GO:0005975">
    <property type="term" value="P:carbohydrate metabolic process"/>
    <property type="evidence" value="ECO:0007669"/>
    <property type="project" value="UniProtKB-ARBA"/>
</dbReference>
<evidence type="ECO:0008006" key="5">
    <source>
        <dbReference type="Google" id="ProtNLM"/>
    </source>
</evidence>
<dbReference type="AlphaFoldDB" id="A0A939IX48"/>
<dbReference type="Proteomes" id="UP000664332">
    <property type="component" value="Unassembled WGS sequence"/>
</dbReference>
<dbReference type="EMBL" id="JAFLEQ010000008">
    <property type="protein sequence ID" value="MBN9644105.1"/>
    <property type="molecule type" value="Genomic_DNA"/>
</dbReference>
<proteinExistence type="predicted"/>
<sequence length="819" mass="85085">MRRKITAALSAAALATAAVIVPIQVASAKETTTEVRYPQTCFAVPDKLAPPKTNTGQSVTVKVTSTPNVQVGKYVKARLKVIPEESIVDGLPPGAKVTNNARIKADYQLPEGMKLMSASLKNTPSTNVSGLSAFTVNENGEKDENGRILRIASADNATIGNSPNASKKGTGNANYAVQRNRIFWELPELILTFQAIRTGEFSFGTRWKNGADQPNANDKAYITFNAVTDAGALIGKVFAPTYCTPREDTGSKFYEKAKHLYTWTVTEEVQKPPAQDTNVTIATTSVKAANAFNFVEATVSPSDAEGTVEFSAAGEQASDTVTDGHVKASLFFKNPGKIPLKARFIPANAEDFKPSEATATVKVGASPAEFVLAVSPTANQDTTVTASTFIGEGAEGTVTFTLEGATPVTVKVDQGNAVARIPVGKKLGSRKITAEFKAAAGSPIADGDSEGVIEVTENTSTSLTLEGPTTVVTPGKRAEFTATVTPKKGGSKDTSGTVAFTAGAVTKQVPVTNGRAIAEMIIDQPGLNPVSAEYFPDKGSGQTNTTAETTVVAAQRETPTLTPTAPANLKPFTPTPMQVVVATASGAPARGTVIARVHGRTTKAELSNGTAFVDITVTSTGETPVEVSYVPSEDSLLSPISDIVPVTATDNESGEGALNIALVEAEIPHEADADKPISIDVAVKNTETDSTDGVNGYLVVTINNKALQESGQPAKIPVINGKAGFDLTFKGGGQQPVQIDFFDGSGNSLGSQSYSINIKGGILNKSAEGTNANGGFFSRIIEFFTNLFAGGDAGSSAGSSGGDNKESGQPAAIAETDNK</sequence>
<dbReference type="RefSeq" id="WP_207119023.1">
    <property type="nucleotide sequence ID" value="NZ_JAFLEQ010000008.1"/>
</dbReference>
<reference evidence="3" key="1">
    <citation type="submission" date="2021-03" db="EMBL/GenBank/DDBJ databases">
        <authorList>
            <person name="Sun Q."/>
        </authorList>
    </citation>
    <scope>NUCLEOTIDE SEQUENCE</scope>
    <source>
        <strain evidence="3">CCM 8862</strain>
    </source>
</reference>
<organism evidence="3 4">
    <name type="scientific">Corynebacterium mendelii</name>
    <dbReference type="NCBI Taxonomy" id="2765362"/>
    <lineage>
        <taxon>Bacteria</taxon>
        <taxon>Bacillati</taxon>
        <taxon>Actinomycetota</taxon>
        <taxon>Actinomycetes</taxon>
        <taxon>Mycobacteriales</taxon>
        <taxon>Corynebacteriaceae</taxon>
        <taxon>Corynebacterium</taxon>
    </lineage>
</organism>